<dbReference type="AlphaFoldDB" id="A0A564SQZ4"/>
<keyword evidence="5 7" id="KW-1133">Transmembrane helix</keyword>
<dbReference type="GO" id="GO:0005886">
    <property type="term" value="C:plasma membrane"/>
    <property type="evidence" value="ECO:0007669"/>
    <property type="project" value="UniProtKB-SubCell"/>
</dbReference>
<evidence type="ECO:0000259" key="8">
    <source>
        <dbReference type="PROSITE" id="PS50850"/>
    </source>
</evidence>
<dbReference type="Gene3D" id="1.20.1250.20">
    <property type="entry name" value="MFS general substrate transporter like domains"/>
    <property type="match status" value="2"/>
</dbReference>
<evidence type="ECO:0000256" key="4">
    <source>
        <dbReference type="ARBA" id="ARBA00022692"/>
    </source>
</evidence>
<feature type="transmembrane region" description="Helical" evidence="7">
    <location>
        <begin position="307"/>
        <end position="325"/>
    </location>
</feature>
<dbReference type="PROSITE" id="PS50850">
    <property type="entry name" value="MFS"/>
    <property type="match status" value="1"/>
</dbReference>
<comment type="subcellular location">
    <subcellularLocation>
        <location evidence="1">Cell membrane</location>
        <topology evidence="1">Multi-pass membrane protein</topology>
    </subcellularLocation>
</comment>
<feature type="transmembrane region" description="Helical" evidence="7">
    <location>
        <begin position="381"/>
        <end position="402"/>
    </location>
</feature>
<proteinExistence type="predicted"/>
<keyword evidence="4 7" id="KW-0812">Transmembrane</keyword>
<dbReference type="InterPro" id="IPR036259">
    <property type="entry name" value="MFS_trans_sf"/>
</dbReference>
<feature type="transmembrane region" description="Helical" evidence="7">
    <location>
        <begin position="77"/>
        <end position="94"/>
    </location>
</feature>
<feature type="transmembrane region" description="Helical" evidence="7">
    <location>
        <begin position="168"/>
        <end position="191"/>
    </location>
</feature>
<feature type="transmembrane region" description="Helical" evidence="7">
    <location>
        <begin position="346"/>
        <end position="369"/>
    </location>
</feature>
<feature type="transmembrane region" description="Helical" evidence="7">
    <location>
        <begin position="48"/>
        <end position="65"/>
    </location>
</feature>
<dbReference type="GO" id="GO:0022857">
    <property type="term" value="F:transmembrane transporter activity"/>
    <property type="evidence" value="ECO:0007669"/>
    <property type="project" value="InterPro"/>
</dbReference>
<evidence type="ECO:0000256" key="7">
    <source>
        <dbReference type="SAM" id="Phobius"/>
    </source>
</evidence>
<feature type="domain" description="Major facilitator superfamily (MFS) profile" evidence="8">
    <location>
        <begin position="1"/>
        <end position="403"/>
    </location>
</feature>
<keyword evidence="3" id="KW-1003">Cell membrane</keyword>
<feature type="transmembrane region" description="Helical" evidence="7">
    <location>
        <begin position="12"/>
        <end position="28"/>
    </location>
</feature>
<evidence type="ECO:0000256" key="5">
    <source>
        <dbReference type="ARBA" id="ARBA00022989"/>
    </source>
</evidence>
<keyword evidence="2" id="KW-0813">Transport</keyword>
<dbReference type="PANTHER" id="PTHR23517:SF3">
    <property type="entry name" value="INTEGRAL MEMBRANE TRANSPORT PROTEIN"/>
    <property type="match status" value="1"/>
</dbReference>
<evidence type="ECO:0000313" key="9">
    <source>
        <dbReference type="EMBL" id="VUW97258.1"/>
    </source>
</evidence>
<dbReference type="Pfam" id="PF07690">
    <property type="entry name" value="MFS_1"/>
    <property type="match status" value="1"/>
</dbReference>
<gene>
    <name evidence="9" type="primary">yqcE</name>
    <name evidence="9" type="ORF">DLSSTS7063_00836</name>
</gene>
<feature type="transmembrane region" description="Helical" evidence="7">
    <location>
        <begin position="142"/>
        <end position="162"/>
    </location>
</feature>
<dbReference type="EMBL" id="CABHNM010000022">
    <property type="protein sequence ID" value="VUW97258.1"/>
    <property type="molecule type" value="Genomic_DNA"/>
</dbReference>
<protein>
    <submittedName>
        <fullName evidence="9">Inner membrane protein YqcE</fullName>
    </submittedName>
</protein>
<reference evidence="9 10" key="1">
    <citation type="submission" date="2019-07" db="EMBL/GenBank/DDBJ databases">
        <authorList>
            <person name="Hibberd C M."/>
            <person name="Gehrig L. J."/>
            <person name="Chang H.-W."/>
            <person name="Venkatesh S."/>
        </authorList>
    </citation>
    <scope>NUCLEOTIDE SEQUENCE [LARGE SCALE GENOMIC DNA]</scope>
    <source>
        <strain evidence="9">Dorea_longicatena_SSTS_Bg7063</strain>
    </source>
</reference>
<evidence type="ECO:0000256" key="1">
    <source>
        <dbReference type="ARBA" id="ARBA00004651"/>
    </source>
</evidence>
<keyword evidence="6 7" id="KW-0472">Membrane</keyword>
<evidence type="ECO:0000256" key="6">
    <source>
        <dbReference type="ARBA" id="ARBA00023136"/>
    </source>
</evidence>
<dbReference type="SUPFAM" id="SSF103473">
    <property type="entry name" value="MFS general substrate transporter"/>
    <property type="match status" value="1"/>
</dbReference>
<dbReference type="InterPro" id="IPR020846">
    <property type="entry name" value="MFS_dom"/>
</dbReference>
<evidence type="ECO:0000313" key="10">
    <source>
        <dbReference type="Proteomes" id="UP000398619"/>
    </source>
</evidence>
<feature type="transmembrane region" description="Helical" evidence="7">
    <location>
        <begin position="100"/>
        <end position="121"/>
    </location>
</feature>
<accession>A0A564SQZ4</accession>
<feature type="transmembrane region" description="Helical" evidence="7">
    <location>
        <begin position="212"/>
        <end position="235"/>
    </location>
</feature>
<dbReference type="InterPro" id="IPR011701">
    <property type="entry name" value="MFS"/>
</dbReference>
<organism evidence="9 10">
    <name type="scientific">Dorea longicatena</name>
    <dbReference type="NCBI Taxonomy" id="88431"/>
    <lineage>
        <taxon>Bacteria</taxon>
        <taxon>Bacillati</taxon>
        <taxon>Bacillota</taxon>
        <taxon>Clostridia</taxon>
        <taxon>Lachnospirales</taxon>
        <taxon>Lachnospiraceae</taxon>
        <taxon>Dorea</taxon>
    </lineage>
</organism>
<dbReference type="InterPro" id="IPR050171">
    <property type="entry name" value="MFS_Transporters"/>
</dbReference>
<name>A0A564SQZ4_9FIRM</name>
<evidence type="ECO:0000256" key="2">
    <source>
        <dbReference type="ARBA" id="ARBA00022448"/>
    </source>
</evidence>
<sequence length="411" mass="44235">MNKSFIKKYGTLLLLAAGAGIIFQLPYIRETFYVPIQNAMNLTDAQMGMLSSGYATMATFSYFVGGIVADKFSARKLLAFSFVATGILGLWFSTFPGYNISRLIFVLMGVSTVITYWSACIKATRLLGDSSEQGRLFGLQEGLRGVINAAVVFVMSAAFAHYTNEVAGAAAAIRICAGTLIVLGILHYIVIEDTKSEKTESIATVTKGMFKCLLIPRVWVLIGIIFTAYSVYGLIGYVTTFAQRFFGMTAATAATLGGVRYLLQGAGGIIGGFLADKFSRGKVIAIGCVGLTVSFVAYVFIPGNTSALAVVIANFFIGLVFIYAVRSQYFAIQDDAGIPIELSGRVSGITSAIGYLPDVFMYTLVGSWMDSYGRTGFNMTWIYAAVAAVLCIVMVVLLNVIIKKNPKSIEE</sequence>
<dbReference type="CDD" id="cd06174">
    <property type="entry name" value="MFS"/>
    <property type="match status" value="1"/>
</dbReference>
<feature type="transmembrane region" description="Helical" evidence="7">
    <location>
        <begin position="283"/>
        <end position="301"/>
    </location>
</feature>
<evidence type="ECO:0000256" key="3">
    <source>
        <dbReference type="ARBA" id="ARBA00022475"/>
    </source>
</evidence>
<dbReference type="PANTHER" id="PTHR23517">
    <property type="entry name" value="RESISTANCE PROTEIN MDTM, PUTATIVE-RELATED-RELATED"/>
    <property type="match status" value="1"/>
</dbReference>
<dbReference type="Proteomes" id="UP000398619">
    <property type="component" value="Unassembled WGS sequence"/>
</dbReference>
<dbReference type="RefSeq" id="WP_028087911.1">
    <property type="nucleotide sequence ID" value="NZ_CABHNM010000022.1"/>
</dbReference>
<feature type="transmembrane region" description="Helical" evidence="7">
    <location>
        <begin position="241"/>
        <end position="263"/>
    </location>
</feature>